<evidence type="ECO:0000256" key="1">
    <source>
        <dbReference type="SAM" id="Phobius"/>
    </source>
</evidence>
<dbReference type="Gene3D" id="3.40.50.410">
    <property type="entry name" value="von Willebrand factor, type A domain"/>
    <property type="match status" value="1"/>
</dbReference>
<dbReference type="Pfam" id="PF13400">
    <property type="entry name" value="Tad"/>
    <property type="match status" value="1"/>
</dbReference>
<evidence type="ECO:0000259" key="2">
    <source>
        <dbReference type="Pfam" id="PF13400"/>
    </source>
</evidence>
<keyword evidence="1" id="KW-0472">Membrane</keyword>
<sequence>MLGSAIFSRTRRAARRFSAARNGNVAVIFALTAVPLISFIGVAIDYSRANSARSSMQAALDSTALMVAKDLSSGVIAVADINTKAQAYFNALYTNTDAKSVSVNAVYTAATGPNAATIKVNGSGAVNTDFLKLAGYPSVNFGTSSTSTWGINKMRVAMALDNTGSMASDGKIAALRTAASNLVDQLSALNKNSGDVYISVVPFAKDVNVGASNYSQSWIDWTDWENSSPGNTYGTCSDSSYTKKSRCESNGKTWTPDHSKWTGCVTDRTQPYDAQSTTPVATNVATLFPAEEYYSNSEYYCKPGNSPFLQPIKSLSNDWTSIKTMINAMQPTGGTNQPIGLAWAWQSLQTGAPLNAPAEDSNYTYTRAIILLSDGLNTQDRWPAYGDGQNQFLGQIDARQKLLCDNIKAVIDPRTGKSAYTIYTIQVNTGSPGDPTSEVLQYCASSSDKFFLVTASNQVASVFTTIGTQLTQLRVSK</sequence>
<organism evidence="3 4">
    <name type="scientific">Bradyrhizobium ivorense</name>
    <dbReference type="NCBI Taxonomy" id="2511166"/>
    <lineage>
        <taxon>Bacteria</taxon>
        <taxon>Pseudomonadati</taxon>
        <taxon>Pseudomonadota</taxon>
        <taxon>Alphaproteobacteria</taxon>
        <taxon>Hyphomicrobiales</taxon>
        <taxon>Nitrobacteraceae</taxon>
        <taxon>Bradyrhizobium</taxon>
    </lineage>
</organism>
<reference evidence="3" key="1">
    <citation type="submission" date="2019-02" db="EMBL/GenBank/DDBJ databases">
        <authorList>
            <person name="Pothier F.J."/>
        </authorList>
    </citation>
    <scope>NUCLEOTIDE SEQUENCE</scope>
    <source>
        <strain evidence="3">CI-1B</strain>
    </source>
</reference>
<protein>
    <recommendedName>
        <fullName evidence="2">Putative Flp pilus-assembly TadG-like N-terminal domain-containing protein</fullName>
    </recommendedName>
</protein>
<dbReference type="InterPro" id="IPR028087">
    <property type="entry name" value="Tad_N"/>
</dbReference>
<proteinExistence type="predicted"/>
<dbReference type="OrthoDB" id="7522752at2"/>
<dbReference type="Proteomes" id="UP000328092">
    <property type="component" value="Unassembled WGS sequence"/>
</dbReference>
<gene>
    <name evidence="3" type="ORF">CI1B_59500</name>
</gene>
<dbReference type="InterPro" id="IPR036465">
    <property type="entry name" value="vWFA_dom_sf"/>
</dbReference>
<evidence type="ECO:0000313" key="3">
    <source>
        <dbReference type="EMBL" id="VIO75571.1"/>
    </source>
</evidence>
<keyword evidence="1" id="KW-0812">Transmembrane</keyword>
<evidence type="ECO:0000313" key="4">
    <source>
        <dbReference type="Proteomes" id="UP000328092"/>
    </source>
</evidence>
<dbReference type="EMBL" id="CAADFC020000024">
    <property type="protein sequence ID" value="VIO75571.1"/>
    <property type="molecule type" value="Genomic_DNA"/>
</dbReference>
<name>A0A508TMU5_9BRAD</name>
<accession>A0A508TMU5</accession>
<keyword evidence="4" id="KW-1185">Reference proteome</keyword>
<dbReference type="AlphaFoldDB" id="A0A508TMU5"/>
<feature type="transmembrane region" description="Helical" evidence="1">
    <location>
        <begin position="21"/>
        <end position="44"/>
    </location>
</feature>
<feature type="domain" description="Putative Flp pilus-assembly TadG-like N-terminal" evidence="2">
    <location>
        <begin position="23"/>
        <end position="69"/>
    </location>
</feature>
<comment type="caution">
    <text evidence="3">The sequence shown here is derived from an EMBL/GenBank/DDBJ whole genome shotgun (WGS) entry which is preliminary data.</text>
</comment>
<dbReference type="SUPFAM" id="SSF53300">
    <property type="entry name" value="vWA-like"/>
    <property type="match status" value="1"/>
</dbReference>
<keyword evidence="1" id="KW-1133">Transmembrane helix</keyword>